<keyword evidence="2" id="KW-0812">Transmembrane</keyword>
<accession>A0A2C9D2L6</accession>
<gene>
    <name evidence="3" type="ORF">HDIA_0888</name>
</gene>
<keyword evidence="2" id="KW-1133">Transmembrane helix</keyword>
<proteinExistence type="predicted"/>
<dbReference type="AlphaFoldDB" id="A0A2C9D2L6"/>
<protein>
    <submittedName>
        <fullName evidence="3">Vi polysaccharide export inner membrane protein VexD</fullName>
    </submittedName>
</protein>
<feature type="transmembrane region" description="Helical" evidence="2">
    <location>
        <begin position="58"/>
        <end position="81"/>
    </location>
</feature>
<dbReference type="PANTHER" id="PTHR32309">
    <property type="entry name" value="TYROSINE-PROTEIN KINASE"/>
    <property type="match status" value="1"/>
</dbReference>
<dbReference type="EMBL" id="LT960614">
    <property type="protein sequence ID" value="SON54429.1"/>
    <property type="molecule type" value="Genomic_DNA"/>
</dbReference>
<feature type="transmembrane region" description="Helical" evidence="2">
    <location>
        <begin position="389"/>
        <end position="413"/>
    </location>
</feature>
<sequence>MSIEERRPSKAIAPLDRARNLSQALSDAARAARFSTRVGRSYGTGGFQARRGASLFRLVTMVTFMVFVVLPTLAACIYYAFIASDRYVSVAKFSVTVSTPPQLDGIATYTGLAAASIVRDTQIVTAYVVSRAAVEKLQDEIDLRSFYSKGGVDFLSRFDPDKPIEEFVRYWEGMVSTSIAMPAGIVELSVSAFSPEDAKQIADRVVAISEELINDQNDRINQDAIKSAADDLERATARLTKARLALEKARNATGILDTGKTEDTINQLLTETRGKLIDLQQQYETKKKLLSSDNPQMQIVKKQIDSVAAQIAEMESALTSKSATQEPILSQSMTEFSELELEKSIAERLYAGAAANLEAARILAEQKQMYLNTFVQPSLPQEPKYPRRALAPFLIGLGCLGAWGIVLGLATLVRNHMA</sequence>
<keyword evidence="1" id="KW-0175">Coiled coil</keyword>
<evidence type="ECO:0000313" key="3">
    <source>
        <dbReference type="EMBL" id="SON54429.1"/>
    </source>
</evidence>
<evidence type="ECO:0000256" key="1">
    <source>
        <dbReference type="SAM" id="Coils"/>
    </source>
</evidence>
<keyword evidence="2" id="KW-0472">Membrane</keyword>
<dbReference type="PANTHER" id="PTHR32309:SF13">
    <property type="entry name" value="FERRIC ENTEROBACTIN TRANSPORT PROTEIN FEPE"/>
    <property type="match status" value="1"/>
</dbReference>
<reference evidence="4" key="1">
    <citation type="submission" date="2017-09" db="EMBL/GenBank/DDBJ databases">
        <title>Genome sequence of Nannocystis excedens DSM 71.</title>
        <authorList>
            <person name="Blom J."/>
        </authorList>
    </citation>
    <scope>NUCLEOTIDE SEQUENCE [LARGE SCALE GENOMIC DNA]</scope>
    <source>
        <strain evidence="4">type strain: E19</strain>
    </source>
</reference>
<feature type="coiled-coil region" evidence="1">
    <location>
        <begin position="225"/>
        <end position="252"/>
    </location>
</feature>
<dbReference type="GO" id="GO:0005886">
    <property type="term" value="C:plasma membrane"/>
    <property type="evidence" value="ECO:0007669"/>
    <property type="project" value="TreeGrafter"/>
</dbReference>
<keyword evidence="4" id="KW-1185">Reference proteome</keyword>
<dbReference type="InterPro" id="IPR050445">
    <property type="entry name" value="Bact_polysacc_biosynth/exp"/>
</dbReference>
<dbReference type="KEGG" id="hdi:HDIA_0888"/>
<dbReference type="OrthoDB" id="7800844at2"/>
<evidence type="ECO:0000256" key="2">
    <source>
        <dbReference type="SAM" id="Phobius"/>
    </source>
</evidence>
<name>A0A2C9D2L6_9HYPH</name>
<organism evidence="3 4">
    <name type="scientific">Hartmannibacter diazotrophicus</name>
    <dbReference type="NCBI Taxonomy" id="1482074"/>
    <lineage>
        <taxon>Bacteria</taxon>
        <taxon>Pseudomonadati</taxon>
        <taxon>Pseudomonadota</taxon>
        <taxon>Alphaproteobacteria</taxon>
        <taxon>Hyphomicrobiales</taxon>
        <taxon>Pleomorphomonadaceae</taxon>
        <taxon>Hartmannibacter</taxon>
    </lineage>
</organism>
<evidence type="ECO:0000313" key="4">
    <source>
        <dbReference type="Proteomes" id="UP000223606"/>
    </source>
</evidence>
<dbReference type="Proteomes" id="UP000223606">
    <property type="component" value="Chromosome 1"/>
</dbReference>
<dbReference type="GO" id="GO:0004713">
    <property type="term" value="F:protein tyrosine kinase activity"/>
    <property type="evidence" value="ECO:0007669"/>
    <property type="project" value="TreeGrafter"/>
</dbReference>
<dbReference type="RefSeq" id="WP_099554747.1">
    <property type="nucleotide sequence ID" value="NZ_LT960614.1"/>
</dbReference>